<gene>
    <name evidence="1" type="ORF">CALCODRAFT_558653</name>
</gene>
<dbReference type="EMBL" id="KV424111">
    <property type="protein sequence ID" value="KZT51360.1"/>
    <property type="molecule type" value="Genomic_DNA"/>
</dbReference>
<organism evidence="1 2">
    <name type="scientific">Calocera cornea HHB12733</name>
    <dbReference type="NCBI Taxonomy" id="1353952"/>
    <lineage>
        <taxon>Eukaryota</taxon>
        <taxon>Fungi</taxon>
        <taxon>Dikarya</taxon>
        <taxon>Basidiomycota</taxon>
        <taxon>Agaricomycotina</taxon>
        <taxon>Dacrymycetes</taxon>
        <taxon>Dacrymycetales</taxon>
        <taxon>Dacrymycetaceae</taxon>
        <taxon>Calocera</taxon>
    </lineage>
</organism>
<sequence>MAAIVGRIRHGFRDDAACRLRMTVKILLPQAEVHVPLFFSGHPDSLKAIFSTTAFVLEEQHIGNNAWYCASCDNLCGISAFPKHPCQENILTVVTMYTQYDSRETGRETFQIAGCHQVLRTLKYGTQNGYLGFSGMWLLVSRHVISLALAQLTGGLQTRTIPLQWLLEDELLSPDIPEVNQILVRDLAARNGT</sequence>
<evidence type="ECO:0000313" key="1">
    <source>
        <dbReference type="EMBL" id="KZT51360.1"/>
    </source>
</evidence>
<dbReference type="InParanoid" id="A0A165CTC3"/>
<proteinExistence type="predicted"/>
<dbReference type="AlphaFoldDB" id="A0A165CTC3"/>
<evidence type="ECO:0000313" key="2">
    <source>
        <dbReference type="Proteomes" id="UP000076842"/>
    </source>
</evidence>
<reference evidence="1 2" key="1">
    <citation type="journal article" date="2016" name="Mol. Biol. Evol.">
        <title>Comparative Genomics of Early-Diverging Mushroom-Forming Fungi Provides Insights into the Origins of Lignocellulose Decay Capabilities.</title>
        <authorList>
            <person name="Nagy L.G."/>
            <person name="Riley R."/>
            <person name="Tritt A."/>
            <person name="Adam C."/>
            <person name="Daum C."/>
            <person name="Floudas D."/>
            <person name="Sun H."/>
            <person name="Yadav J.S."/>
            <person name="Pangilinan J."/>
            <person name="Larsson K.H."/>
            <person name="Matsuura K."/>
            <person name="Barry K."/>
            <person name="Labutti K."/>
            <person name="Kuo R."/>
            <person name="Ohm R.A."/>
            <person name="Bhattacharya S.S."/>
            <person name="Shirouzu T."/>
            <person name="Yoshinaga Y."/>
            <person name="Martin F.M."/>
            <person name="Grigoriev I.V."/>
            <person name="Hibbett D.S."/>
        </authorList>
    </citation>
    <scope>NUCLEOTIDE SEQUENCE [LARGE SCALE GENOMIC DNA]</scope>
    <source>
        <strain evidence="1 2">HHB12733</strain>
    </source>
</reference>
<name>A0A165CTC3_9BASI</name>
<dbReference type="Proteomes" id="UP000076842">
    <property type="component" value="Unassembled WGS sequence"/>
</dbReference>
<accession>A0A165CTC3</accession>
<keyword evidence="2" id="KW-1185">Reference proteome</keyword>
<protein>
    <submittedName>
        <fullName evidence="1">Uncharacterized protein</fullName>
    </submittedName>
</protein>